<sequence>MKILYDAVVASGAGEWYGDIVVSNLRHDDGTPVQVNQYLSMSFNSPAAVASTDITVLFVTWAETTVETDSVQLDSNLFSVSAKISVTAPHTMVSGDQFTIGVNGDLTQDPDAYLKSFVFAADQAPDVNGTAAVACAAAADSALASVAPVVKFIRGSEITAVTLAYGKTTNVTLAAGDYTIQGDDVANSDGTVRAPLVISPNPLTIAADSTVSVNVSFGAVQRFGALDIAVGAVSGLENETLSISVLNKSNNTTLAAFTSRVNTTTKLRALPASGTAQVKVSNISVNNVNYSFNVPDVTLANSLQTVQITDSSVTRSQVDTTGFISVPISVTADATLPQQVTLRLTGSDMNYTQPIAVENQNTTFSVPVKSGTYAVSAPAFLSGGAVYAVNVPAEFTVGSGATRLQSATLDMSIERSANLKVPGFPSYLSFGGCADLTPNNQADFISARASSVFKYAGNDGAGDAGTYLTDDPATTSTIDLARGVEAGLNGQPVLPVMISYTCNLSLGDTPTMLANADQHACSFANLILSLNKANERIDSTHPVPAGFIVNPDFLGACQQGGFGPDYAMPVRAPLQTALDHWSVSATIPSSITEDVKGYVAAVNWLVYTVAPKVVFGWQVNLWGVGMSEWVYQDVDPVSMAQQTADFINSVAAYSGSNKPHFLAIDRYEADDYTQRAYINGYCYGPREWGHYFDFCQGLSRALKLPVMPWQIPASRTPNTTDQVNADFDSQHWGTGGSYIMGDAAIGSDYHNVNPTILALQFSTAFPDMGATAEDMYIRSEPFDMTNPAYMDFPLRGIFAVLLGGGATTGLISTVGNPEPWTRDKLSAYMDNPIRFDDSPQRKPR</sequence>
<name>A0A4R8L3X0_9BURK</name>
<reference evidence="1 2" key="1">
    <citation type="submission" date="2019-03" db="EMBL/GenBank/DDBJ databases">
        <title>Genomic Encyclopedia of Type Strains, Phase III (KMG-III): the genomes of soil and plant-associated and newly described type strains.</title>
        <authorList>
            <person name="Whitman W."/>
        </authorList>
    </citation>
    <scope>NUCLEOTIDE SEQUENCE [LARGE SCALE GENOMIC DNA]</scope>
    <source>
        <strain evidence="1 2">LMG 29544</strain>
    </source>
</reference>
<evidence type="ECO:0000313" key="2">
    <source>
        <dbReference type="Proteomes" id="UP000295509"/>
    </source>
</evidence>
<keyword evidence="2" id="KW-1185">Reference proteome</keyword>
<evidence type="ECO:0008006" key="3">
    <source>
        <dbReference type="Google" id="ProtNLM"/>
    </source>
</evidence>
<gene>
    <name evidence="1" type="ORF">BX592_14021</name>
</gene>
<dbReference type="AlphaFoldDB" id="A0A4R8L3X0"/>
<dbReference type="OrthoDB" id="1153097at2"/>
<protein>
    <recommendedName>
        <fullName evidence="3">Hydroxymethyltransferase</fullName>
    </recommendedName>
</protein>
<dbReference type="RefSeq" id="WP_134197215.1">
    <property type="nucleotide sequence ID" value="NZ_JBHLUW010000034.1"/>
</dbReference>
<accession>A0A4R8L3X0</accession>
<organism evidence="1 2">
    <name type="scientific">Paraburkholderia rhizosphaerae</name>
    <dbReference type="NCBI Taxonomy" id="480658"/>
    <lineage>
        <taxon>Bacteria</taxon>
        <taxon>Pseudomonadati</taxon>
        <taxon>Pseudomonadota</taxon>
        <taxon>Betaproteobacteria</taxon>
        <taxon>Burkholderiales</taxon>
        <taxon>Burkholderiaceae</taxon>
        <taxon>Paraburkholderia</taxon>
    </lineage>
</organism>
<proteinExistence type="predicted"/>
<dbReference type="Proteomes" id="UP000295509">
    <property type="component" value="Unassembled WGS sequence"/>
</dbReference>
<dbReference type="EMBL" id="SORE01000040">
    <property type="protein sequence ID" value="TDY37272.1"/>
    <property type="molecule type" value="Genomic_DNA"/>
</dbReference>
<evidence type="ECO:0000313" key="1">
    <source>
        <dbReference type="EMBL" id="TDY37272.1"/>
    </source>
</evidence>
<comment type="caution">
    <text evidence="1">The sequence shown here is derived from an EMBL/GenBank/DDBJ whole genome shotgun (WGS) entry which is preliminary data.</text>
</comment>